<feature type="region of interest" description="Disordered" evidence="1">
    <location>
        <begin position="37"/>
        <end position="78"/>
    </location>
</feature>
<feature type="compositionally biased region" description="Polar residues" evidence="1">
    <location>
        <begin position="598"/>
        <end position="609"/>
    </location>
</feature>
<dbReference type="SMART" id="SM00588">
    <property type="entry name" value="NEUZ"/>
    <property type="match status" value="1"/>
</dbReference>
<dbReference type="PANTHER" id="PTHR12429:SF14">
    <property type="entry name" value="NEURALIZED-LIKE PROTEIN 4"/>
    <property type="match status" value="1"/>
</dbReference>
<dbReference type="EMBL" id="JQDR03016205">
    <property type="protein sequence ID" value="KAA0185580.1"/>
    <property type="molecule type" value="Genomic_DNA"/>
</dbReference>
<reference evidence="3" key="1">
    <citation type="submission" date="2014-08" db="EMBL/GenBank/DDBJ databases">
        <authorList>
            <person name="Murali S."/>
            <person name="Richards S."/>
            <person name="Bandaranaike D."/>
            <person name="Bellair M."/>
            <person name="Blankenburg K."/>
            <person name="Chao H."/>
            <person name="Dinh H."/>
            <person name="Doddapaneni H."/>
            <person name="Dugan-Rocha S."/>
            <person name="Elkadiri S."/>
            <person name="Gnanaolivu R."/>
            <person name="Hughes D."/>
            <person name="Lee S."/>
            <person name="Li M."/>
            <person name="Ming W."/>
            <person name="Munidasa M."/>
            <person name="Muniz J."/>
            <person name="Nguyen L."/>
            <person name="Osuji N."/>
            <person name="Pu L.-L."/>
            <person name="Puazo M."/>
            <person name="Skinner E."/>
            <person name="Qu C."/>
            <person name="Quiroz J."/>
            <person name="Raj R."/>
            <person name="Weissenberger G."/>
            <person name="Xin Y."/>
            <person name="Zou X."/>
            <person name="Han Y."/>
            <person name="Worley K."/>
            <person name="Muzny D."/>
            <person name="Gibbs R."/>
        </authorList>
    </citation>
    <scope>NUCLEOTIDE SEQUENCE</scope>
    <source>
        <strain evidence="3">HAZT.00-mixed</strain>
        <tissue evidence="3">Whole organism</tissue>
    </source>
</reference>
<protein>
    <submittedName>
        <fullName evidence="3">Neuralized-like protein 4</fullName>
    </submittedName>
</protein>
<evidence type="ECO:0000259" key="2">
    <source>
        <dbReference type="PROSITE" id="PS51065"/>
    </source>
</evidence>
<feature type="compositionally biased region" description="Basic and acidic residues" evidence="1">
    <location>
        <begin position="392"/>
        <end position="403"/>
    </location>
</feature>
<comment type="caution">
    <text evidence="3">The sequence shown here is derived from an EMBL/GenBank/DDBJ whole genome shotgun (WGS) entry which is preliminary data.</text>
</comment>
<dbReference type="Proteomes" id="UP000711488">
    <property type="component" value="Unassembled WGS sequence"/>
</dbReference>
<dbReference type="InterPro" id="IPR006573">
    <property type="entry name" value="NHR_dom"/>
</dbReference>
<reference evidence="3" key="2">
    <citation type="journal article" date="2018" name="Environ. Sci. Technol.">
        <title>The Toxicogenome of Hyalella azteca: A Model for Sediment Ecotoxicology and Evolutionary Toxicology.</title>
        <authorList>
            <person name="Poynton H.C."/>
            <person name="Hasenbein S."/>
            <person name="Benoit J.B."/>
            <person name="Sepulveda M.S."/>
            <person name="Poelchau M.F."/>
            <person name="Hughes D.S.T."/>
            <person name="Murali S.C."/>
            <person name="Chen S."/>
            <person name="Glastad K.M."/>
            <person name="Goodisman M.A.D."/>
            <person name="Werren J.H."/>
            <person name="Vineis J.H."/>
            <person name="Bowen J.L."/>
            <person name="Friedrich M."/>
            <person name="Jones J."/>
            <person name="Robertson H.M."/>
            <person name="Feyereisen R."/>
            <person name="Mechler-Hickson A."/>
            <person name="Mathers N."/>
            <person name="Lee C.E."/>
            <person name="Colbourne J.K."/>
            <person name="Biales A."/>
            <person name="Johnston J.S."/>
            <person name="Wellborn G.A."/>
            <person name="Rosendale A.J."/>
            <person name="Cridge A.G."/>
            <person name="Munoz-Torres M.C."/>
            <person name="Bain P.A."/>
            <person name="Manny A.R."/>
            <person name="Major K.M."/>
            <person name="Lambert F.N."/>
            <person name="Vulpe C.D."/>
            <person name="Tuck P."/>
            <person name="Blalock B.J."/>
            <person name="Lin Y.Y."/>
            <person name="Smith M.E."/>
            <person name="Ochoa-Acuna H."/>
            <person name="Chen M.M."/>
            <person name="Childers C.P."/>
            <person name="Qu J."/>
            <person name="Dugan S."/>
            <person name="Lee S.L."/>
            <person name="Chao H."/>
            <person name="Dinh H."/>
            <person name="Han Y."/>
            <person name="Doddapaneni H."/>
            <person name="Worley K.C."/>
            <person name="Muzny D.M."/>
            <person name="Gibbs R.A."/>
            <person name="Richards S."/>
        </authorList>
    </citation>
    <scope>NUCLEOTIDE SEQUENCE</scope>
    <source>
        <strain evidence="3">HAZT.00-mixed</strain>
        <tissue evidence="3">Whole organism</tissue>
    </source>
</reference>
<feature type="region of interest" description="Disordered" evidence="1">
    <location>
        <begin position="172"/>
        <end position="192"/>
    </location>
</feature>
<dbReference type="Pfam" id="PF07177">
    <property type="entry name" value="Neuralized"/>
    <property type="match status" value="1"/>
</dbReference>
<dbReference type="Gene3D" id="2.60.120.920">
    <property type="match status" value="1"/>
</dbReference>
<gene>
    <name evidence="3" type="ORF">HAZT_HAZT006934</name>
</gene>
<accession>A0A6A0GRP2</accession>
<feature type="region of interest" description="Disordered" evidence="1">
    <location>
        <begin position="389"/>
        <end position="461"/>
    </location>
</feature>
<dbReference type="PROSITE" id="PS51065">
    <property type="entry name" value="NHR"/>
    <property type="match status" value="1"/>
</dbReference>
<feature type="region of interest" description="Disordered" evidence="1">
    <location>
        <begin position="500"/>
        <end position="525"/>
    </location>
</feature>
<feature type="region of interest" description="Disordered" evidence="1">
    <location>
        <begin position="540"/>
        <end position="612"/>
    </location>
</feature>
<name>A0A6A0GRP2_HYAAZ</name>
<organism evidence="3">
    <name type="scientific">Hyalella azteca</name>
    <name type="common">Amphipod</name>
    <dbReference type="NCBI Taxonomy" id="294128"/>
    <lineage>
        <taxon>Eukaryota</taxon>
        <taxon>Metazoa</taxon>
        <taxon>Ecdysozoa</taxon>
        <taxon>Arthropoda</taxon>
        <taxon>Crustacea</taxon>
        <taxon>Multicrustacea</taxon>
        <taxon>Malacostraca</taxon>
        <taxon>Eumalacostraca</taxon>
        <taxon>Peracarida</taxon>
        <taxon>Amphipoda</taxon>
        <taxon>Senticaudata</taxon>
        <taxon>Talitrida</taxon>
        <taxon>Talitroidea</taxon>
        <taxon>Hyalellidae</taxon>
        <taxon>Hyalella</taxon>
    </lineage>
</organism>
<proteinExistence type="predicted"/>
<dbReference type="PANTHER" id="PTHR12429">
    <property type="entry name" value="NEURALIZED"/>
    <property type="match status" value="1"/>
</dbReference>
<dbReference type="AlphaFoldDB" id="A0A6A0GRP2"/>
<dbReference type="FunFam" id="2.60.120.920:FF:000001">
    <property type="entry name" value="neuralized-like protein 4 isoform X1"/>
    <property type="match status" value="1"/>
</dbReference>
<dbReference type="InterPro" id="IPR037962">
    <property type="entry name" value="Neuralized"/>
</dbReference>
<feature type="compositionally biased region" description="Acidic residues" evidence="1">
    <location>
        <begin position="45"/>
        <end position="59"/>
    </location>
</feature>
<dbReference type="CDD" id="cd12887">
    <property type="entry name" value="SPRY_NHR_like"/>
    <property type="match status" value="1"/>
</dbReference>
<dbReference type="InterPro" id="IPR043136">
    <property type="entry name" value="B30.2/SPRY_sf"/>
</dbReference>
<evidence type="ECO:0000313" key="3">
    <source>
        <dbReference type="EMBL" id="KAA0185580.1"/>
    </source>
</evidence>
<evidence type="ECO:0000256" key="1">
    <source>
        <dbReference type="SAM" id="MobiDB-lite"/>
    </source>
</evidence>
<feature type="compositionally biased region" description="Low complexity" evidence="1">
    <location>
        <begin position="505"/>
        <end position="516"/>
    </location>
</feature>
<feature type="domain" description="NHR" evidence="2">
    <location>
        <begin position="621"/>
        <end position="788"/>
    </location>
</feature>
<sequence length="795" mass="85121">MAEPVEPYFDIGYEVEEADVCVDSGSPMTEERDHLMPLAACVASNDEDSTDSAEDEETDAGDKGNEKNQSSLSAGAARTTPIRDSNIILSNTEQLCRLLNVPIASIMGSASCSSLQHVATACGSSSNRDASCLPDISGNPDALSNGNVSHNQDTQGACNTSTIQNTLVYQDTSSNRHRPSNQDTSIDQDISGNQDTYVNCELDSLWSPSIMRDVSATRGASLGNDSDRLAAVELEASVHQTSNASAGSSSPRTNVATFIQPATATQGDEGICPYSDDHNATQEIRRFNSNYSFNSAFVNNTINTIRQSEDTTHRLTNDTSTTIRRFDNAQNSDSRSDNSQATLQNGYHENRCCEDTNVSGDFAARMSARQHNVPETNASLSVTCPIQGAIDAGDRGRSQDAGRRAQSPRTGRSGCLGASRRSASGGRRASASNNSSPYRYGRRPRLSPTAGDGSAASNRSCSMNCQRNENHAELNTDFSSPNACNNQSFDASSTPVLLSARVRDSSPSSPTRPCSSIESQSQRPLFSAGRNVAVLMNSMEHSTERRDEAVTNAAKQPVGGGDKPQTQGAGCGGGCGNGALPAESESNLGDASGGSQRGGDNSDSPSSTFPLAANRMGATDRLRFHEKCGMLVMLSNNGRTAERVHPLDEFNNGVVMSNRALRENELFEIRIDRLVDKWSGSIEVGITTHNPATLEFPATMTNLRSGTTMMSGTGILKNGKGMLRQYGDFNLDELQEGDRIGMMIRSGRTLHYFINGLEQGVASTQVPSPVWCVVDLYGMTVKVIINCVLNFDRKI</sequence>
<dbReference type="GO" id="GO:0061630">
    <property type="term" value="F:ubiquitin protein ligase activity"/>
    <property type="evidence" value="ECO:0007669"/>
    <property type="project" value="TreeGrafter"/>
</dbReference>
<feature type="compositionally biased region" description="Low complexity" evidence="1">
    <location>
        <begin position="411"/>
        <end position="436"/>
    </location>
</feature>
<feature type="compositionally biased region" description="Polar residues" evidence="1">
    <location>
        <begin position="181"/>
        <end position="192"/>
    </location>
</feature>
<reference evidence="3" key="3">
    <citation type="submission" date="2019-06" db="EMBL/GenBank/DDBJ databases">
        <authorList>
            <person name="Poynton C."/>
            <person name="Hasenbein S."/>
            <person name="Benoit J.B."/>
            <person name="Sepulveda M.S."/>
            <person name="Poelchau M.F."/>
            <person name="Murali S.C."/>
            <person name="Chen S."/>
            <person name="Glastad K.M."/>
            <person name="Werren J.H."/>
            <person name="Vineis J.H."/>
            <person name="Bowen J.L."/>
            <person name="Friedrich M."/>
            <person name="Jones J."/>
            <person name="Robertson H.M."/>
            <person name="Feyereisen R."/>
            <person name="Mechler-Hickson A."/>
            <person name="Mathers N."/>
            <person name="Lee C.E."/>
            <person name="Colbourne J.K."/>
            <person name="Biales A."/>
            <person name="Johnston J.S."/>
            <person name="Wellborn G.A."/>
            <person name="Rosendale A.J."/>
            <person name="Cridge A.G."/>
            <person name="Munoz-Torres M.C."/>
            <person name="Bain P.A."/>
            <person name="Manny A.R."/>
            <person name="Major K.M."/>
            <person name="Lambert F.N."/>
            <person name="Vulpe C.D."/>
            <person name="Tuck P."/>
            <person name="Blalock B.J."/>
            <person name="Lin Y.-Y."/>
            <person name="Smith M.E."/>
            <person name="Ochoa-Acuna H."/>
            <person name="Chen M.-J.M."/>
            <person name="Childers C.P."/>
            <person name="Qu J."/>
            <person name="Dugan S."/>
            <person name="Lee S.L."/>
            <person name="Chao H."/>
            <person name="Dinh H."/>
            <person name="Han Y."/>
            <person name="Doddapaneni H."/>
            <person name="Worley K.C."/>
            <person name="Muzny D.M."/>
            <person name="Gibbs R.A."/>
            <person name="Richards S."/>
        </authorList>
    </citation>
    <scope>NUCLEOTIDE SEQUENCE</scope>
    <source>
        <strain evidence="3">HAZT.00-mixed</strain>
        <tissue evidence="3">Whole organism</tissue>
    </source>
</reference>